<name>A0ABZ3H7Q4_GEOAI</name>
<evidence type="ECO:0000313" key="3">
    <source>
        <dbReference type="EMBL" id="XAT64676.1"/>
    </source>
</evidence>
<keyword evidence="3" id="KW-0808">Transferase</keyword>
<dbReference type="SUPFAM" id="SSF53756">
    <property type="entry name" value="UDP-Glycosyltransferase/glycogen phosphorylase"/>
    <property type="match status" value="1"/>
</dbReference>
<dbReference type="GeneID" id="90448966"/>
<dbReference type="PANTHER" id="PTHR45947:SF3">
    <property type="entry name" value="SULFOQUINOVOSYL TRANSFERASE SQD2"/>
    <property type="match status" value="1"/>
</dbReference>
<feature type="domain" description="Glycosyl transferase family 1" evidence="1">
    <location>
        <begin position="168"/>
        <end position="296"/>
    </location>
</feature>
<dbReference type="EC" id="2.4.-.-" evidence="3"/>
<dbReference type="Proteomes" id="UP001492541">
    <property type="component" value="Chromosome"/>
</dbReference>
<dbReference type="EMBL" id="CP087714">
    <property type="protein sequence ID" value="XAT64676.1"/>
    <property type="molecule type" value="Genomic_DNA"/>
</dbReference>
<keyword evidence="3" id="KW-0328">Glycosyltransferase</keyword>
<evidence type="ECO:0000259" key="2">
    <source>
        <dbReference type="Pfam" id="PF13439"/>
    </source>
</evidence>
<sequence length="338" mass="37977">MKIAQITPYAYPHIGGVEIHVKNLSKALRLRHDVVTISSNSGEVVLRSIPVPYSPIPIQKVSVEADVYHAHVPSPFFARMYVDEGPFVVTYHNDVEVPERVSGYTMPRFFASLSESVNWKITREILDKADAVIATTLDYALTSPVLKEYAGKLHVIPNGIWVDDFAYSKEKEDFILYTGRLVEYKGLGTLLNALEGLGEKLVVAGDGEDRQYFESLARKKNVDASFLGRIAYSELVELMRRAKALVLPSKTRLEAFGIVLLEAMASGTPVIAYNTPGVRYVAGHGGFVFRNERELREIIENLDERTVIKAGKRGRKFAERHDWSIIARMVEKLYMSLV</sequence>
<keyword evidence="4" id="KW-1185">Reference proteome</keyword>
<dbReference type="RefSeq" id="WP_193807917.1">
    <property type="nucleotide sequence ID" value="NZ_CP087714.1"/>
</dbReference>
<protein>
    <submittedName>
        <fullName evidence="3">Glycosyltransferase</fullName>
        <ecNumber evidence="3">2.4.-.-</ecNumber>
    </submittedName>
</protein>
<evidence type="ECO:0000313" key="4">
    <source>
        <dbReference type="Proteomes" id="UP001492541"/>
    </source>
</evidence>
<accession>A0ABZ3H7Q4</accession>
<feature type="domain" description="Glycosyltransferase subfamily 4-like N-terminal" evidence="2">
    <location>
        <begin position="14"/>
        <end position="160"/>
    </location>
</feature>
<dbReference type="PANTHER" id="PTHR45947">
    <property type="entry name" value="SULFOQUINOVOSYL TRANSFERASE SQD2"/>
    <property type="match status" value="1"/>
</dbReference>
<reference evidence="3 4" key="1">
    <citation type="submission" date="2021-11" db="EMBL/GenBank/DDBJ databases">
        <title>Whole genome of Geoglobus acetivorans.</title>
        <authorList>
            <person name="Liu D."/>
        </authorList>
    </citation>
    <scope>NUCLEOTIDE SEQUENCE [LARGE SCALE GENOMIC DNA]</scope>
    <source>
        <strain evidence="3 4">SBH6</strain>
    </source>
</reference>
<dbReference type="Pfam" id="PF00534">
    <property type="entry name" value="Glycos_transf_1"/>
    <property type="match status" value="1"/>
</dbReference>
<dbReference type="InterPro" id="IPR028098">
    <property type="entry name" value="Glyco_trans_4-like_N"/>
</dbReference>
<dbReference type="InterPro" id="IPR001296">
    <property type="entry name" value="Glyco_trans_1"/>
</dbReference>
<dbReference type="GO" id="GO:0016757">
    <property type="term" value="F:glycosyltransferase activity"/>
    <property type="evidence" value="ECO:0007669"/>
    <property type="project" value="UniProtKB-KW"/>
</dbReference>
<organism evidence="3 4">
    <name type="scientific">Geoglobus acetivorans</name>
    <dbReference type="NCBI Taxonomy" id="565033"/>
    <lineage>
        <taxon>Archaea</taxon>
        <taxon>Methanobacteriati</taxon>
        <taxon>Methanobacteriota</taxon>
        <taxon>Archaeoglobi</taxon>
        <taxon>Archaeoglobales</taxon>
        <taxon>Archaeoglobaceae</taxon>
        <taxon>Geoglobus</taxon>
    </lineage>
</organism>
<dbReference type="InterPro" id="IPR050194">
    <property type="entry name" value="Glycosyltransferase_grp1"/>
</dbReference>
<proteinExistence type="predicted"/>
<dbReference type="Gene3D" id="3.40.50.2000">
    <property type="entry name" value="Glycogen Phosphorylase B"/>
    <property type="match status" value="2"/>
</dbReference>
<gene>
    <name evidence="3" type="ORF">LPQ35_04735</name>
</gene>
<dbReference type="Pfam" id="PF13439">
    <property type="entry name" value="Glyco_transf_4"/>
    <property type="match status" value="1"/>
</dbReference>
<evidence type="ECO:0000259" key="1">
    <source>
        <dbReference type="Pfam" id="PF00534"/>
    </source>
</evidence>